<keyword evidence="4" id="KW-1185">Reference proteome</keyword>
<dbReference type="CDD" id="cd17242">
    <property type="entry name" value="MobM_relaxase"/>
    <property type="match status" value="1"/>
</dbReference>
<organism evidence="3 4">
    <name type="scientific">Desulfovibrio falkowii</name>
    <dbReference type="NCBI Taxonomy" id="3136602"/>
    <lineage>
        <taxon>Bacteria</taxon>
        <taxon>Pseudomonadati</taxon>
        <taxon>Thermodesulfobacteriota</taxon>
        <taxon>Desulfovibrionia</taxon>
        <taxon>Desulfovibrionales</taxon>
        <taxon>Desulfovibrionaceae</taxon>
        <taxon>Desulfovibrio</taxon>
    </lineage>
</organism>
<protein>
    <recommendedName>
        <fullName evidence="5">Plasmid recombination enzyme</fullName>
    </recommendedName>
</protein>
<comment type="caution">
    <text evidence="3">The sequence shown here is derived from an EMBL/GenBank/DDBJ whole genome shotgun (WGS) entry which is preliminary data.</text>
</comment>
<evidence type="ECO:0000313" key="3">
    <source>
        <dbReference type="EMBL" id="GAB1253675.1"/>
    </source>
</evidence>
<dbReference type="NCBIfam" id="NF041497">
    <property type="entry name" value="MobV"/>
    <property type="match status" value="1"/>
</dbReference>
<gene>
    <name evidence="3" type="ORF">Defa_11620</name>
</gene>
<keyword evidence="1" id="KW-0175">Coiled coil</keyword>
<evidence type="ECO:0008006" key="5">
    <source>
        <dbReference type="Google" id="ProtNLM"/>
    </source>
</evidence>
<evidence type="ECO:0000313" key="4">
    <source>
        <dbReference type="Proteomes" id="UP001628192"/>
    </source>
</evidence>
<feature type="region of interest" description="Disordered" evidence="2">
    <location>
        <begin position="393"/>
        <end position="413"/>
    </location>
</feature>
<feature type="compositionally biased region" description="Basic and acidic residues" evidence="2">
    <location>
        <begin position="394"/>
        <end position="406"/>
    </location>
</feature>
<dbReference type="RefSeq" id="WP_407844416.1">
    <property type="nucleotide sequence ID" value="NZ_BAAFSG010000001.1"/>
</dbReference>
<sequence length="413" mass="45647">MPAFAVLRIQKLKSWGDIAGAGKHNQRERDTPNADAARTGQNRLLVGDAAANSVDAIKEAIGSQRIRSNAVLGVELLLSASPEYFRPSAPQQAGAYDADRLEKWSQATTKWLNEQYGSRVIKATLHLDEATPHIHALLVPLDDKGKLNCRALFGGTRHTLSALQTNYAQAVAPLGIGRGIANSRAQHQKVSQYYTLTQGQTIPPMPEPQTYAPLAMPNKVLRMSDDRMMQYEREAATKGATAQREALRPAMEALKNENTLLRHRFTQIQKANARLDAERKELRRELDKVRALDIGSVLTQIFKAKGPYKAKDSEEPYYILPDKREVLTQGNRWKIADAQRGKGAIDLVMTLRGYGQESLDKAVGELARHFGEAKATADYAAAVIENAAEAVRSAARDFTPEKERSQTRGGITR</sequence>
<evidence type="ECO:0000256" key="1">
    <source>
        <dbReference type="SAM" id="Coils"/>
    </source>
</evidence>
<dbReference type="InterPro" id="IPR001668">
    <property type="entry name" value="Mob_Pre"/>
</dbReference>
<accession>A0ABQ0E7C8</accession>
<name>A0ABQ0E7C8_9BACT</name>
<dbReference type="Gene3D" id="3.30.930.30">
    <property type="match status" value="1"/>
</dbReference>
<dbReference type="EMBL" id="BAAFSG010000001">
    <property type="protein sequence ID" value="GAB1253675.1"/>
    <property type="molecule type" value="Genomic_DNA"/>
</dbReference>
<evidence type="ECO:0000256" key="2">
    <source>
        <dbReference type="SAM" id="MobiDB-lite"/>
    </source>
</evidence>
<reference evidence="3 4" key="1">
    <citation type="journal article" date="2025" name="Int. J. Syst. Evol. Microbiol.">
        <title>Desulfovibrio falkowii sp. nov., Porphyromonas miyakawae sp. nov., Mediterraneibacter flintii sp. nov. and Owariibacterium komagatae gen. nov., sp. nov., isolated from human faeces.</title>
        <authorList>
            <person name="Hamaguchi T."/>
            <person name="Ohara M."/>
            <person name="Hisatomi A."/>
            <person name="Sekiguchi K."/>
            <person name="Takeda J.I."/>
            <person name="Ueyama J."/>
            <person name="Ito M."/>
            <person name="Nishiwaki H."/>
            <person name="Ogi T."/>
            <person name="Hirayama M."/>
            <person name="Ohkuma M."/>
            <person name="Sakamoto M."/>
            <person name="Ohno K."/>
        </authorList>
    </citation>
    <scope>NUCLEOTIDE SEQUENCE [LARGE SCALE GENOMIC DNA]</scope>
    <source>
        <strain evidence="3 4">13CB8C</strain>
    </source>
</reference>
<proteinExistence type="predicted"/>
<feature type="coiled-coil region" evidence="1">
    <location>
        <begin position="265"/>
        <end position="292"/>
    </location>
</feature>
<dbReference type="Proteomes" id="UP001628192">
    <property type="component" value="Unassembled WGS sequence"/>
</dbReference>
<dbReference type="Pfam" id="PF01076">
    <property type="entry name" value="Mob_Pre"/>
    <property type="match status" value="1"/>
</dbReference>